<dbReference type="InterPro" id="IPR011041">
    <property type="entry name" value="Quinoprot_gluc/sorb_DH_b-prop"/>
</dbReference>
<dbReference type="Pfam" id="PF07995">
    <property type="entry name" value="GSDH"/>
    <property type="match status" value="1"/>
</dbReference>
<dbReference type="InterPro" id="IPR012938">
    <property type="entry name" value="Glc/Sorbosone_DH"/>
</dbReference>
<protein>
    <submittedName>
        <fullName evidence="3">PQQ-dependent sugar dehydrogenase</fullName>
    </submittedName>
</protein>
<keyword evidence="1" id="KW-0732">Signal</keyword>
<dbReference type="Proteomes" id="UP000295096">
    <property type="component" value="Unassembled WGS sequence"/>
</dbReference>
<dbReference type="PANTHER" id="PTHR19328">
    <property type="entry name" value="HEDGEHOG-INTERACTING PROTEIN"/>
    <property type="match status" value="1"/>
</dbReference>
<reference evidence="3 4" key="1">
    <citation type="journal article" date="2016" name="J. Microbiol.">
        <title>Dankookia rubra gen. nov., sp. nov., an alphaproteobacterium isolated from sediment of a shallow stream.</title>
        <authorList>
            <person name="Kim W.H."/>
            <person name="Kim D.H."/>
            <person name="Kang K."/>
            <person name="Ahn T.Y."/>
        </authorList>
    </citation>
    <scope>NUCLEOTIDE SEQUENCE [LARGE SCALE GENOMIC DNA]</scope>
    <source>
        <strain evidence="3 4">JCM30602</strain>
    </source>
</reference>
<dbReference type="EMBL" id="SMSJ01000180">
    <property type="protein sequence ID" value="TDH57933.1"/>
    <property type="molecule type" value="Genomic_DNA"/>
</dbReference>
<gene>
    <name evidence="3" type="ORF">E2C06_35240</name>
</gene>
<feature type="domain" description="Glucose/Sorbosone dehydrogenase" evidence="2">
    <location>
        <begin position="45"/>
        <end position="376"/>
    </location>
</feature>
<feature type="chain" id="PRO_5020355274" evidence="1">
    <location>
        <begin position="24"/>
        <end position="378"/>
    </location>
</feature>
<comment type="caution">
    <text evidence="3">The sequence shown here is derived from an EMBL/GenBank/DDBJ whole genome shotgun (WGS) entry which is preliminary data.</text>
</comment>
<feature type="signal peptide" evidence="1">
    <location>
        <begin position="1"/>
        <end position="23"/>
    </location>
</feature>
<evidence type="ECO:0000313" key="3">
    <source>
        <dbReference type="EMBL" id="TDH57933.1"/>
    </source>
</evidence>
<dbReference type="SUPFAM" id="SSF50952">
    <property type="entry name" value="Soluble quinoprotein glucose dehydrogenase"/>
    <property type="match status" value="1"/>
</dbReference>
<evidence type="ECO:0000313" key="4">
    <source>
        <dbReference type="Proteomes" id="UP000295096"/>
    </source>
</evidence>
<dbReference type="InterPro" id="IPR011042">
    <property type="entry name" value="6-blade_b-propeller_TolB-like"/>
</dbReference>
<evidence type="ECO:0000259" key="2">
    <source>
        <dbReference type="Pfam" id="PF07995"/>
    </source>
</evidence>
<keyword evidence="4" id="KW-1185">Reference proteome</keyword>
<dbReference type="Gene3D" id="2.120.10.30">
    <property type="entry name" value="TolB, C-terminal domain"/>
    <property type="match status" value="1"/>
</dbReference>
<name>A0A4R5Q5V2_9PROT</name>
<dbReference type="OrthoDB" id="9770043at2"/>
<dbReference type="PANTHER" id="PTHR19328:SF75">
    <property type="entry name" value="ALDOSE SUGAR DEHYDROGENASE YLII"/>
    <property type="match status" value="1"/>
</dbReference>
<evidence type="ECO:0000256" key="1">
    <source>
        <dbReference type="SAM" id="SignalP"/>
    </source>
</evidence>
<proteinExistence type="predicted"/>
<dbReference type="AlphaFoldDB" id="A0A4R5Q5V2"/>
<accession>A0A4R5Q5V2</accession>
<sequence length="378" mass="41007">MRKRLVLAVVGTALLVSSFKAWGFDGDPVRSDRAVFHVTTFATGLEHPWGAAFLPDGRLLVTERPGRMRVVDRDGRVSAPLGGVPPTELGGWEGGLLDVAPAPDFAATREIYFCHTTLVPSGALTRLARARLSSDATALEGATPILDVAPAQKGHRSHFGCRIVFGPRDGKVYLSTGDGLTDPRRAQRLDDLAGKVLRLERDGRPAAGNPFLNHPGARPEIWSYGHRNPQGLAFNPWTGSLWEAELGPRGGDEVNVIRAGGNYGWPLVTHGLDLDGSIISDLRSAPGMEDPLKVWTPVISPSGIAFYDGDVFPGWRGSLFLAALTMPGLVRLSLDGDRVTGEERLLPNEVRMRHVIQGLDGRLYILTDETEGRILRLR</sequence>
<organism evidence="3 4">
    <name type="scientific">Dankookia rubra</name>
    <dbReference type="NCBI Taxonomy" id="1442381"/>
    <lineage>
        <taxon>Bacteria</taxon>
        <taxon>Pseudomonadati</taxon>
        <taxon>Pseudomonadota</taxon>
        <taxon>Alphaproteobacteria</taxon>
        <taxon>Acetobacterales</taxon>
        <taxon>Roseomonadaceae</taxon>
        <taxon>Dankookia</taxon>
    </lineage>
</organism>